<reference evidence="1 2" key="1">
    <citation type="submission" date="2016-10" db="EMBL/GenBank/DDBJ databases">
        <authorList>
            <person name="de Groot N.N."/>
        </authorList>
    </citation>
    <scope>NUCLEOTIDE SEQUENCE [LARGE SCALE GENOMIC DNA]</scope>
    <source>
        <strain evidence="1 2">AR32</strain>
    </source>
</reference>
<gene>
    <name evidence="1" type="ORF">SAMN05216354_1616</name>
</gene>
<dbReference type="AlphaFoldDB" id="A0A1H5UZS4"/>
<sequence length="165" mass="18913">MILNKEHQLYRVDTAADLAYLKSLYVKELDRTLDASFEAEATRSMYNYKFQKGAEQATLRLRLNPYLVFFENQFADKNHTLNKGLCVLYPSTLVTGKTEGHAKFVGNSGALLYAWSKQYEKSSFSVDEVISMFVAIFGGVNTEVAIRKMRRIIEMYITDLLLVIE</sequence>
<organism evidence="1 2">
    <name type="scientific">Xylanibacter ruminicola</name>
    <name type="common">Prevotella ruminicola</name>
    <dbReference type="NCBI Taxonomy" id="839"/>
    <lineage>
        <taxon>Bacteria</taxon>
        <taxon>Pseudomonadati</taxon>
        <taxon>Bacteroidota</taxon>
        <taxon>Bacteroidia</taxon>
        <taxon>Bacteroidales</taxon>
        <taxon>Prevotellaceae</taxon>
        <taxon>Xylanibacter</taxon>
    </lineage>
</organism>
<dbReference type="EMBL" id="FNUV01000004">
    <property type="protein sequence ID" value="SEF79727.1"/>
    <property type="molecule type" value="Genomic_DNA"/>
</dbReference>
<evidence type="ECO:0000313" key="2">
    <source>
        <dbReference type="Proteomes" id="UP000236735"/>
    </source>
</evidence>
<proteinExistence type="predicted"/>
<dbReference type="Proteomes" id="UP000236735">
    <property type="component" value="Unassembled WGS sequence"/>
</dbReference>
<dbReference type="GeneID" id="32574267"/>
<dbReference type="RefSeq" id="WP_036909781.1">
    <property type="nucleotide sequence ID" value="NZ_FNUV01000004.1"/>
</dbReference>
<accession>A0A1H5UZS4</accession>
<name>A0A1H5UZS4_XYLRU</name>
<protein>
    <submittedName>
        <fullName evidence="1">Uncharacterized protein</fullName>
    </submittedName>
</protein>
<evidence type="ECO:0000313" key="1">
    <source>
        <dbReference type="EMBL" id="SEF79727.1"/>
    </source>
</evidence>